<dbReference type="AlphaFoldDB" id="A0A482WN12"/>
<comment type="caution">
    <text evidence="1">The sequence shown here is derived from an EMBL/GenBank/DDBJ whole genome shotgun (WGS) entry which is preliminary data.</text>
</comment>
<name>A0A482WN12_LAOST</name>
<evidence type="ECO:0000313" key="2">
    <source>
        <dbReference type="Proteomes" id="UP000291343"/>
    </source>
</evidence>
<organism evidence="1 2">
    <name type="scientific">Laodelphax striatellus</name>
    <name type="common">Small brown planthopper</name>
    <name type="synonym">Delphax striatella</name>
    <dbReference type="NCBI Taxonomy" id="195883"/>
    <lineage>
        <taxon>Eukaryota</taxon>
        <taxon>Metazoa</taxon>
        <taxon>Ecdysozoa</taxon>
        <taxon>Arthropoda</taxon>
        <taxon>Hexapoda</taxon>
        <taxon>Insecta</taxon>
        <taxon>Pterygota</taxon>
        <taxon>Neoptera</taxon>
        <taxon>Paraneoptera</taxon>
        <taxon>Hemiptera</taxon>
        <taxon>Auchenorrhyncha</taxon>
        <taxon>Fulgoroidea</taxon>
        <taxon>Delphacidae</taxon>
        <taxon>Criomorphinae</taxon>
        <taxon>Laodelphax</taxon>
    </lineage>
</organism>
<dbReference type="EMBL" id="QKKF02030869">
    <property type="protein sequence ID" value="RZF34612.1"/>
    <property type="molecule type" value="Genomic_DNA"/>
</dbReference>
<keyword evidence="2" id="KW-1185">Reference proteome</keyword>
<sequence>MVFTPCLFPCFTTPTARIFNPNFYQSNNYPPIPVVPFVNSNCLSRKPVVCDKKKNKVVLRTNSDKMMRCSYSRQKIVNLQVLHSKYDDCN</sequence>
<dbReference type="InParanoid" id="A0A482WN12"/>
<gene>
    <name evidence="1" type="ORF">LSTR_LSTR008637</name>
</gene>
<reference evidence="1 2" key="1">
    <citation type="journal article" date="2017" name="Gigascience">
        <title>Genome sequence of the small brown planthopper, Laodelphax striatellus.</title>
        <authorList>
            <person name="Zhu J."/>
            <person name="Jiang F."/>
            <person name="Wang X."/>
            <person name="Yang P."/>
            <person name="Bao Y."/>
            <person name="Zhao W."/>
            <person name="Wang W."/>
            <person name="Lu H."/>
            <person name="Wang Q."/>
            <person name="Cui N."/>
            <person name="Li J."/>
            <person name="Chen X."/>
            <person name="Luo L."/>
            <person name="Yu J."/>
            <person name="Kang L."/>
            <person name="Cui F."/>
        </authorList>
    </citation>
    <scope>NUCLEOTIDE SEQUENCE [LARGE SCALE GENOMIC DNA]</scope>
    <source>
        <strain evidence="1">Lst14</strain>
    </source>
</reference>
<evidence type="ECO:0000313" key="1">
    <source>
        <dbReference type="EMBL" id="RZF34612.1"/>
    </source>
</evidence>
<proteinExistence type="predicted"/>
<dbReference type="Proteomes" id="UP000291343">
    <property type="component" value="Unassembled WGS sequence"/>
</dbReference>
<accession>A0A482WN12</accession>
<protein>
    <submittedName>
        <fullName evidence="1">Uncharacterized protein</fullName>
    </submittedName>
</protein>